<evidence type="ECO:0000313" key="6">
    <source>
        <dbReference type="Proteomes" id="UP000233551"/>
    </source>
</evidence>
<evidence type="ECO:0000259" key="4">
    <source>
        <dbReference type="PROSITE" id="PS50102"/>
    </source>
</evidence>
<keyword evidence="1 2" id="KW-0694">RNA-binding</keyword>
<dbReference type="PANTHER" id="PTHR48028:SF2">
    <property type="entry name" value="GLYCINE-RICH RNA-BINDING PROTEIN RZ1A"/>
    <property type="match status" value="1"/>
</dbReference>
<feature type="region of interest" description="Disordered" evidence="3">
    <location>
        <begin position="16"/>
        <end position="38"/>
    </location>
</feature>
<protein>
    <recommendedName>
        <fullName evidence="4">RRM domain-containing protein</fullName>
    </recommendedName>
</protein>
<dbReference type="GO" id="GO:0003723">
    <property type="term" value="F:RNA binding"/>
    <property type="evidence" value="ECO:0007669"/>
    <property type="project" value="UniProtKB-UniRule"/>
</dbReference>
<evidence type="ECO:0000256" key="1">
    <source>
        <dbReference type="ARBA" id="ARBA00022884"/>
    </source>
</evidence>
<dbReference type="Proteomes" id="UP000233551">
    <property type="component" value="Unassembled WGS sequence"/>
</dbReference>
<dbReference type="Pfam" id="PF00076">
    <property type="entry name" value="RRM_1"/>
    <property type="match status" value="1"/>
</dbReference>
<feature type="domain" description="RRM" evidence="4">
    <location>
        <begin position="70"/>
        <end position="112"/>
    </location>
</feature>
<dbReference type="STRING" id="22663.A0A2I0J5P7"/>
<dbReference type="InterPro" id="IPR035979">
    <property type="entry name" value="RBD_domain_sf"/>
</dbReference>
<proteinExistence type="predicted"/>
<dbReference type="AlphaFoldDB" id="A0A2I0J5P7"/>
<dbReference type="Gene3D" id="3.30.70.330">
    <property type="match status" value="1"/>
</dbReference>
<evidence type="ECO:0000313" key="5">
    <source>
        <dbReference type="EMBL" id="PKI51383.1"/>
    </source>
</evidence>
<dbReference type="InterPro" id="IPR012677">
    <property type="entry name" value="Nucleotide-bd_a/b_plait_sf"/>
</dbReference>
<dbReference type="InterPro" id="IPR051106">
    <property type="entry name" value="RNA-bind/splicing_reg"/>
</dbReference>
<accession>A0A2I0J5P7</accession>
<gene>
    <name evidence="5" type="ORF">CRG98_028244</name>
</gene>
<name>A0A2I0J5P7_PUNGR</name>
<evidence type="ECO:0000256" key="3">
    <source>
        <dbReference type="SAM" id="MobiDB-lite"/>
    </source>
</evidence>
<comment type="caution">
    <text evidence="5">The sequence shown here is derived from an EMBL/GenBank/DDBJ whole genome shotgun (WGS) entry which is preliminary data.</text>
</comment>
<dbReference type="InterPro" id="IPR000504">
    <property type="entry name" value="RRM_dom"/>
</dbReference>
<sequence length="127" mass="13148">MASLMLSTGAMSAALLGPPTTSPLSGPLVRASSSTRPNPLAAVATDTEVTASGCGSTYNISSSGYGGGCNTERSRGFGFVTFVNQKSVRDAIKGMNSQNLDYRSITVNEAQFLSGCGDRYGGHRKGW</sequence>
<dbReference type="EMBL" id="PGOL01002010">
    <property type="protein sequence ID" value="PKI51383.1"/>
    <property type="molecule type" value="Genomic_DNA"/>
</dbReference>
<dbReference type="SUPFAM" id="SSF54928">
    <property type="entry name" value="RNA-binding domain, RBD"/>
    <property type="match status" value="1"/>
</dbReference>
<dbReference type="PANTHER" id="PTHR48028">
    <property type="entry name" value="GLYCINE-RICH RNA-BINDING PROTEIN RZ1A"/>
    <property type="match status" value="1"/>
</dbReference>
<evidence type="ECO:0000256" key="2">
    <source>
        <dbReference type="PROSITE-ProRule" id="PRU00176"/>
    </source>
</evidence>
<dbReference type="PROSITE" id="PS50102">
    <property type="entry name" value="RRM"/>
    <property type="match status" value="1"/>
</dbReference>
<reference evidence="5 6" key="1">
    <citation type="submission" date="2017-11" db="EMBL/GenBank/DDBJ databases">
        <title>De-novo sequencing of pomegranate (Punica granatum L.) genome.</title>
        <authorList>
            <person name="Akparov Z."/>
            <person name="Amiraslanov A."/>
            <person name="Hajiyeva S."/>
            <person name="Abbasov M."/>
            <person name="Kaur K."/>
            <person name="Hamwieh A."/>
            <person name="Solovyev V."/>
            <person name="Salamov A."/>
            <person name="Braich B."/>
            <person name="Kosarev P."/>
            <person name="Mahmoud A."/>
            <person name="Hajiyev E."/>
            <person name="Babayeva S."/>
            <person name="Izzatullayeva V."/>
            <person name="Mammadov A."/>
            <person name="Mammadov A."/>
            <person name="Sharifova S."/>
            <person name="Ojaghi J."/>
            <person name="Eynullazada K."/>
            <person name="Bayramov B."/>
            <person name="Abdulazimova A."/>
            <person name="Shahmuradov I."/>
        </authorList>
    </citation>
    <scope>NUCLEOTIDE SEQUENCE [LARGE SCALE GENOMIC DNA]</scope>
    <source>
        <strain evidence="6">cv. AG2017</strain>
        <tissue evidence="5">Leaf</tissue>
    </source>
</reference>
<organism evidence="5 6">
    <name type="scientific">Punica granatum</name>
    <name type="common">Pomegranate</name>
    <dbReference type="NCBI Taxonomy" id="22663"/>
    <lineage>
        <taxon>Eukaryota</taxon>
        <taxon>Viridiplantae</taxon>
        <taxon>Streptophyta</taxon>
        <taxon>Embryophyta</taxon>
        <taxon>Tracheophyta</taxon>
        <taxon>Spermatophyta</taxon>
        <taxon>Magnoliopsida</taxon>
        <taxon>eudicotyledons</taxon>
        <taxon>Gunneridae</taxon>
        <taxon>Pentapetalae</taxon>
        <taxon>rosids</taxon>
        <taxon>malvids</taxon>
        <taxon>Myrtales</taxon>
        <taxon>Lythraceae</taxon>
        <taxon>Punica</taxon>
    </lineage>
</organism>
<keyword evidence="6" id="KW-1185">Reference proteome</keyword>